<dbReference type="GO" id="GO:0005737">
    <property type="term" value="C:cytoplasm"/>
    <property type="evidence" value="ECO:0007669"/>
    <property type="project" value="TreeGrafter"/>
</dbReference>
<comment type="caution">
    <text evidence="3">The sequence shown here is derived from an EMBL/GenBank/DDBJ whole genome shotgun (WGS) entry which is preliminary data.</text>
</comment>
<dbReference type="SUPFAM" id="SSF51556">
    <property type="entry name" value="Metallo-dependent hydrolases"/>
    <property type="match status" value="1"/>
</dbReference>
<gene>
    <name evidence="3" type="ORF">J0X19_22270</name>
</gene>
<evidence type="ECO:0000256" key="1">
    <source>
        <dbReference type="ARBA" id="ARBA00023239"/>
    </source>
</evidence>
<reference evidence="3" key="1">
    <citation type="submission" date="2021-03" db="EMBL/GenBank/DDBJ databases">
        <authorList>
            <person name="Kim M.K."/>
        </authorList>
    </citation>
    <scope>NUCLEOTIDE SEQUENCE</scope>
    <source>
        <strain evidence="3">BT186</strain>
    </source>
</reference>
<dbReference type="RefSeq" id="WP_206986617.1">
    <property type="nucleotide sequence ID" value="NZ_JAFLQZ010000022.1"/>
</dbReference>
<keyword evidence="4" id="KW-1185">Reference proteome</keyword>
<accession>A0A939JF72</accession>
<dbReference type="GO" id="GO:0016787">
    <property type="term" value="F:hydrolase activity"/>
    <property type="evidence" value="ECO:0007669"/>
    <property type="project" value="InterPro"/>
</dbReference>
<protein>
    <submittedName>
        <fullName evidence="3">Amidohydrolase family protein</fullName>
    </submittedName>
</protein>
<dbReference type="InterPro" id="IPR032466">
    <property type="entry name" value="Metal_Hydrolase"/>
</dbReference>
<evidence type="ECO:0000313" key="3">
    <source>
        <dbReference type="EMBL" id="MBO0360703.1"/>
    </source>
</evidence>
<dbReference type="InterPro" id="IPR032465">
    <property type="entry name" value="ACMSD"/>
</dbReference>
<dbReference type="GO" id="GO:0019748">
    <property type="term" value="P:secondary metabolic process"/>
    <property type="evidence" value="ECO:0007669"/>
    <property type="project" value="TreeGrafter"/>
</dbReference>
<dbReference type="InterPro" id="IPR006680">
    <property type="entry name" value="Amidohydro-rel"/>
</dbReference>
<dbReference type="Proteomes" id="UP000664144">
    <property type="component" value="Unassembled WGS sequence"/>
</dbReference>
<organism evidence="3 4">
    <name type="scientific">Hymenobacter telluris</name>
    <dbReference type="NCBI Taxonomy" id="2816474"/>
    <lineage>
        <taxon>Bacteria</taxon>
        <taxon>Pseudomonadati</taxon>
        <taxon>Bacteroidota</taxon>
        <taxon>Cytophagia</taxon>
        <taxon>Cytophagales</taxon>
        <taxon>Hymenobacteraceae</taxon>
        <taxon>Hymenobacter</taxon>
    </lineage>
</organism>
<name>A0A939JF72_9BACT</name>
<dbReference type="AlphaFoldDB" id="A0A939JF72"/>
<proteinExistence type="predicted"/>
<evidence type="ECO:0000259" key="2">
    <source>
        <dbReference type="Pfam" id="PF04909"/>
    </source>
</evidence>
<dbReference type="PANTHER" id="PTHR21240:SF28">
    <property type="entry name" value="ISO-OROTATE DECARBOXYLASE (EUROFUNG)"/>
    <property type="match status" value="1"/>
</dbReference>
<keyword evidence="1" id="KW-0456">Lyase</keyword>
<dbReference type="Pfam" id="PF04909">
    <property type="entry name" value="Amidohydro_2"/>
    <property type="match status" value="1"/>
</dbReference>
<dbReference type="GO" id="GO:0016831">
    <property type="term" value="F:carboxy-lyase activity"/>
    <property type="evidence" value="ECO:0007669"/>
    <property type="project" value="InterPro"/>
</dbReference>
<dbReference type="PANTHER" id="PTHR21240">
    <property type="entry name" value="2-AMINO-3-CARBOXYLMUCONATE-6-SEMIALDEHYDE DECARBOXYLASE"/>
    <property type="match status" value="1"/>
</dbReference>
<dbReference type="EMBL" id="JAFLQZ010000022">
    <property type="protein sequence ID" value="MBO0360703.1"/>
    <property type="molecule type" value="Genomic_DNA"/>
</dbReference>
<evidence type="ECO:0000313" key="4">
    <source>
        <dbReference type="Proteomes" id="UP000664144"/>
    </source>
</evidence>
<dbReference type="Gene3D" id="3.20.20.140">
    <property type="entry name" value="Metal-dependent hydrolases"/>
    <property type="match status" value="1"/>
</dbReference>
<sequence>MHIYNCHTHVFNLDCAPDRFLNGIGRGWFGKAGARLLQLILAFPLAKNWTLRLANRFPFARKYAAFLNIGSDLSPLIIFEKHLLPAYPAGTRFVVLPINFDLMGAGTATLNQESQLWQLLDLRRRYPNTCLPFVSIDPRRGSAAENLAFLLRWVERGFVGIKLYPGLGFYPFDERLDLVYQYAEAHGLPIMTHCTRGGIFYRGPITDDLRSPARPDGLRELYGLPYPLRITTVKETNDNFCDFFLDPRAYELVLARFPNLKICLAHYGGSSEIDQSTAANLPTTAPENWYESIRWLMMRYPHVYTDVSFTLAEKRLFTRLAADLAADSPFRERILFGTDFFMTTQVKNEAKLAVELMEHLVSEINAPDAWWQLANSNPVRYLQSSVYTPIELFGQLNPYQPSGSLQMGTA</sequence>
<feature type="domain" description="Amidohydrolase-related" evidence="2">
    <location>
        <begin position="117"/>
        <end position="345"/>
    </location>
</feature>